<dbReference type="EMBL" id="PVTP01000004">
    <property type="protein sequence ID" value="PRY78049.1"/>
    <property type="molecule type" value="Genomic_DNA"/>
</dbReference>
<proteinExistence type="inferred from homology"/>
<sequence>MTTTPYTLPDRDRMLSMSGLEYLQTTLQEPALSAPISKIMNYWLDTVELGKVSFRGKPQFEHTNPMGGIHGGWYGTLLDSCMACAVMTTVPKGAIYTTLEYKINLTRAIPIGTEIIATGFLDHGGRTTGVSHGEIRGADDGKLYATGSTTCLIMQIHRD</sequence>
<evidence type="ECO:0000313" key="4">
    <source>
        <dbReference type="EMBL" id="PRY78049.1"/>
    </source>
</evidence>
<dbReference type="SUPFAM" id="SSF54637">
    <property type="entry name" value="Thioesterase/thiol ester dehydrase-isomerase"/>
    <property type="match status" value="1"/>
</dbReference>
<feature type="domain" description="Thioesterase" evidence="3">
    <location>
        <begin position="66"/>
        <end position="142"/>
    </location>
</feature>
<dbReference type="InterPro" id="IPR006683">
    <property type="entry name" value="Thioestr_dom"/>
</dbReference>
<dbReference type="InterPro" id="IPR003736">
    <property type="entry name" value="PAAI_dom"/>
</dbReference>
<reference evidence="4 5" key="1">
    <citation type="submission" date="2018-03" db="EMBL/GenBank/DDBJ databases">
        <title>Genomic Encyclopedia of Archaeal and Bacterial Type Strains, Phase II (KMG-II): from individual species to whole genera.</title>
        <authorList>
            <person name="Goeker M."/>
        </authorList>
    </citation>
    <scope>NUCLEOTIDE SEQUENCE [LARGE SCALE GENOMIC DNA]</scope>
    <source>
        <strain evidence="4 5">DSM 101533</strain>
    </source>
</reference>
<keyword evidence="2" id="KW-0378">Hydrolase</keyword>
<protein>
    <submittedName>
        <fullName evidence="4">Uncharacterized protein (TIGR00369 family)</fullName>
    </submittedName>
</protein>
<dbReference type="PANTHER" id="PTHR21660">
    <property type="entry name" value="THIOESTERASE SUPERFAMILY MEMBER-RELATED"/>
    <property type="match status" value="1"/>
</dbReference>
<dbReference type="InterPro" id="IPR029069">
    <property type="entry name" value="HotDog_dom_sf"/>
</dbReference>
<dbReference type="NCBIfam" id="TIGR00369">
    <property type="entry name" value="unchar_dom_1"/>
    <property type="match status" value="1"/>
</dbReference>
<dbReference type="PANTHER" id="PTHR21660:SF1">
    <property type="entry name" value="ACYL-COENZYME A THIOESTERASE 13"/>
    <property type="match status" value="1"/>
</dbReference>
<dbReference type="OrthoDB" id="9813282at2"/>
<keyword evidence="5" id="KW-1185">Reference proteome</keyword>
<gene>
    <name evidence="4" type="ORF">CLV80_10410</name>
</gene>
<dbReference type="Gene3D" id="3.10.129.10">
    <property type="entry name" value="Hotdog Thioesterase"/>
    <property type="match status" value="1"/>
</dbReference>
<evidence type="ECO:0000256" key="2">
    <source>
        <dbReference type="ARBA" id="ARBA00022801"/>
    </source>
</evidence>
<organism evidence="4 5">
    <name type="scientific">Yoonia maritima</name>
    <dbReference type="NCBI Taxonomy" id="1435347"/>
    <lineage>
        <taxon>Bacteria</taxon>
        <taxon>Pseudomonadati</taxon>
        <taxon>Pseudomonadota</taxon>
        <taxon>Alphaproteobacteria</taxon>
        <taxon>Rhodobacterales</taxon>
        <taxon>Paracoccaceae</taxon>
        <taxon>Yoonia</taxon>
    </lineage>
</organism>
<evidence type="ECO:0000259" key="3">
    <source>
        <dbReference type="Pfam" id="PF03061"/>
    </source>
</evidence>
<dbReference type="Pfam" id="PF03061">
    <property type="entry name" value="4HBT"/>
    <property type="match status" value="1"/>
</dbReference>
<comment type="caution">
    <text evidence="4">The sequence shown here is derived from an EMBL/GenBank/DDBJ whole genome shotgun (WGS) entry which is preliminary data.</text>
</comment>
<dbReference type="InterPro" id="IPR039298">
    <property type="entry name" value="ACOT13"/>
</dbReference>
<comment type="similarity">
    <text evidence="1">Belongs to the thioesterase PaaI family.</text>
</comment>
<dbReference type="AlphaFoldDB" id="A0A2T0VZV9"/>
<dbReference type="GO" id="GO:0047617">
    <property type="term" value="F:fatty acyl-CoA hydrolase activity"/>
    <property type="evidence" value="ECO:0007669"/>
    <property type="project" value="InterPro"/>
</dbReference>
<name>A0A2T0VZV9_9RHOB</name>
<dbReference type="CDD" id="cd03443">
    <property type="entry name" value="PaaI_thioesterase"/>
    <property type="match status" value="1"/>
</dbReference>
<evidence type="ECO:0000256" key="1">
    <source>
        <dbReference type="ARBA" id="ARBA00008324"/>
    </source>
</evidence>
<dbReference type="Proteomes" id="UP000238007">
    <property type="component" value="Unassembled WGS sequence"/>
</dbReference>
<accession>A0A2T0VZV9</accession>
<evidence type="ECO:0000313" key="5">
    <source>
        <dbReference type="Proteomes" id="UP000238007"/>
    </source>
</evidence>